<reference evidence="1" key="1">
    <citation type="submission" date="2014-09" db="EMBL/GenBank/DDBJ databases">
        <authorList>
            <person name="Magalhaes I.L.F."/>
            <person name="Oliveira U."/>
            <person name="Santos F.R."/>
            <person name="Vidigal T.H.D.A."/>
            <person name="Brescovit A.D."/>
            <person name="Santos A.J."/>
        </authorList>
    </citation>
    <scope>NUCLEOTIDE SEQUENCE</scope>
    <source>
        <tissue evidence="1">Shoot tissue taken approximately 20 cm above the soil surface</tissue>
    </source>
</reference>
<dbReference type="AlphaFoldDB" id="A0A0A9GK42"/>
<organism evidence="1">
    <name type="scientific">Arundo donax</name>
    <name type="common">Giant reed</name>
    <name type="synonym">Donax arundinaceus</name>
    <dbReference type="NCBI Taxonomy" id="35708"/>
    <lineage>
        <taxon>Eukaryota</taxon>
        <taxon>Viridiplantae</taxon>
        <taxon>Streptophyta</taxon>
        <taxon>Embryophyta</taxon>
        <taxon>Tracheophyta</taxon>
        <taxon>Spermatophyta</taxon>
        <taxon>Magnoliopsida</taxon>
        <taxon>Liliopsida</taxon>
        <taxon>Poales</taxon>
        <taxon>Poaceae</taxon>
        <taxon>PACMAD clade</taxon>
        <taxon>Arundinoideae</taxon>
        <taxon>Arundineae</taxon>
        <taxon>Arundo</taxon>
    </lineage>
</organism>
<dbReference type="EMBL" id="GBRH01173039">
    <property type="protein sequence ID" value="JAE24857.1"/>
    <property type="molecule type" value="Transcribed_RNA"/>
</dbReference>
<reference evidence="1" key="2">
    <citation type="journal article" date="2015" name="Data Brief">
        <title>Shoot transcriptome of the giant reed, Arundo donax.</title>
        <authorList>
            <person name="Barrero R.A."/>
            <person name="Guerrero F.D."/>
            <person name="Moolhuijzen P."/>
            <person name="Goolsby J.A."/>
            <person name="Tidwell J."/>
            <person name="Bellgard S.E."/>
            <person name="Bellgard M.I."/>
        </authorList>
    </citation>
    <scope>NUCLEOTIDE SEQUENCE</scope>
    <source>
        <tissue evidence="1">Shoot tissue taken approximately 20 cm above the soil surface</tissue>
    </source>
</reference>
<proteinExistence type="predicted"/>
<accession>A0A0A9GK42</accession>
<name>A0A0A9GK42_ARUDO</name>
<protein>
    <submittedName>
        <fullName evidence="1">Uncharacterized protein</fullName>
    </submittedName>
</protein>
<sequence>MVRWRQLQLINPELLLAFTGLPSSMLQHWAELGFIHTGHQNPTSPVPARAMQSRYPAACRTTVSPSAAAHSPLEFHS</sequence>
<evidence type="ECO:0000313" key="1">
    <source>
        <dbReference type="EMBL" id="JAE24857.1"/>
    </source>
</evidence>